<organism evidence="1 2">
    <name type="scientific">Sinorhizobium numidicum</name>
    <dbReference type="NCBI Taxonomy" id="680248"/>
    <lineage>
        <taxon>Bacteria</taxon>
        <taxon>Pseudomonadati</taxon>
        <taxon>Pseudomonadota</taxon>
        <taxon>Alphaproteobacteria</taxon>
        <taxon>Hyphomicrobiales</taxon>
        <taxon>Rhizobiaceae</taxon>
        <taxon>Sinorhizobium/Ensifer group</taxon>
        <taxon>Sinorhizobium</taxon>
    </lineage>
</organism>
<protein>
    <submittedName>
        <fullName evidence="1">Uncharacterized protein</fullName>
    </submittedName>
</protein>
<accession>A0ABY8CWV7</accession>
<evidence type="ECO:0000313" key="1">
    <source>
        <dbReference type="EMBL" id="WEX81788.1"/>
    </source>
</evidence>
<evidence type="ECO:0000313" key="2">
    <source>
        <dbReference type="Proteomes" id="UP001235547"/>
    </source>
</evidence>
<dbReference type="RefSeq" id="WP_280732542.1">
    <property type="nucleotide sequence ID" value="NZ_CP120367.1"/>
</dbReference>
<dbReference type="Proteomes" id="UP001235547">
    <property type="component" value="Chromosome 2"/>
</dbReference>
<reference evidence="1 2" key="1">
    <citation type="submission" date="2023-03" db="EMBL/GenBank/DDBJ databases">
        <authorList>
            <person name="Kaur S."/>
            <person name="Espinosa-Saiz D."/>
            <person name="Velazquez E."/>
            <person name="Menendez E."/>
            <person name="diCenzo G.C."/>
        </authorList>
    </citation>
    <scope>NUCLEOTIDE SEQUENCE [LARGE SCALE GENOMIC DNA]</scope>
    <source>
        <strain evidence="1 2">LMG 27395</strain>
    </source>
</reference>
<keyword evidence="2" id="KW-1185">Reference proteome</keyword>
<name>A0ABY8CWV7_9HYPH</name>
<sequence>MVAMPQAICHLDEKETGRGGRDAGRLAQLESEIYRGDGSERMSGSDWSCFPLLRCQSLILSSPLRRSELSALATSGVGGKAKFL</sequence>
<dbReference type="EMBL" id="CP120370">
    <property type="protein sequence ID" value="WEX81788.1"/>
    <property type="molecule type" value="Genomic_DNA"/>
</dbReference>
<proteinExistence type="predicted"/>
<gene>
    <name evidence="1" type="ORF">PYH38_002205</name>
</gene>